<protein>
    <submittedName>
        <fullName evidence="1">Uncharacterized protein</fullName>
    </submittedName>
</protein>
<accession>A0A975GTY4</accession>
<keyword evidence="2" id="KW-1185">Reference proteome</keyword>
<gene>
    <name evidence="1" type="ORF">dnm_095780</name>
</gene>
<evidence type="ECO:0000313" key="1">
    <source>
        <dbReference type="EMBL" id="QTA93477.1"/>
    </source>
</evidence>
<name>A0A975GTY4_9BACT</name>
<sequence length="47" mass="5494">MDFSLYESVRCQVLGVRKNCETFILRCDRQVMAAIENQELKNLTLNT</sequence>
<dbReference type="EMBL" id="CP061800">
    <property type="protein sequence ID" value="QTA93477.1"/>
    <property type="molecule type" value="Genomic_DNA"/>
</dbReference>
<proteinExistence type="predicted"/>
<reference evidence="1" key="1">
    <citation type="journal article" date="2021" name="Microb. Physiol.">
        <title>Proteogenomic Insights into the Physiology of Marine, Sulfate-Reducing, Filamentous Desulfonema limicola and Desulfonema magnum.</title>
        <authorList>
            <person name="Schnaars V."/>
            <person name="Wohlbrand L."/>
            <person name="Scheve S."/>
            <person name="Hinrichs C."/>
            <person name="Reinhardt R."/>
            <person name="Rabus R."/>
        </authorList>
    </citation>
    <scope>NUCLEOTIDE SEQUENCE</scope>
    <source>
        <strain evidence="1">4be13</strain>
    </source>
</reference>
<dbReference type="Proteomes" id="UP000663722">
    <property type="component" value="Chromosome"/>
</dbReference>
<dbReference type="KEGG" id="dmm:dnm_095780"/>
<evidence type="ECO:0000313" key="2">
    <source>
        <dbReference type="Proteomes" id="UP000663722"/>
    </source>
</evidence>
<dbReference type="AlphaFoldDB" id="A0A975GTY4"/>
<organism evidence="1 2">
    <name type="scientific">Desulfonema magnum</name>
    <dbReference type="NCBI Taxonomy" id="45655"/>
    <lineage>
        <taxon>Bacteria</taxon>
        <taxon>Pseudomonadati</taxon>
        <taxon>Thermodesulfobacteriota</taxon>
        <taxon>Desulfobacteria</taxon>
        <taxon>Desulfobacterales</taxon>
        <taxon>Desulfococcaceae</taxon>
        <taxon>Desulfonema</taxon>
    </lineage>
</organism>